<dbReference type="PROSITE" id="PS51542">
    <property type="entry name" value="FYRN"/>
    <property type="match status" value="1"/>
</dbReference>
<dbReference type="Proteomes" id="UP000504612">
    <property type="component" value="Unplaced"/>
</dbReference>
<feature type="region of interest" description="Disordered" evidence="3">
    <location>
        <begin position="48"/>
        <end position="134"/>
    </location>
</feature>
<dbReference type="GO" id="GO:0035097">
    <property type="term" value="C:histone methyltransferase complex"/>
    <property type="evidence" value="ECO:0007669"/>
    <property type="project" value="TreeGrafter"/>
</dbReference>
<feature type="compositionally biased region" description="Acidic residues" evidence="3">
    <location>
        <begin position="242"/>
        <end position="251"/>
    </location>
</feature>
<dbReference type="GO" id="GO:0042800">
    <property type="term" value="F:histone H3K4 methyltransferase activity"/>
    <property type="evidence" value="ECO:0007669"/>
    <property type="project" value="TreeGrafter"/>
</dbReference>
<sequence>CSRLYWSTVDARKRCQYTCRVLEYRPKLSAEEPDASGMQEENHTIVHSPAAPVDPNLKDKPLQEAPSPVPPLERHSPAQNPGPLPPPEPAVSKPKPLTGARIKVPNYSPTRRPLSGVSSRPLPSPGSASSMSHHILTLPHPLPRPPPVPPELAFELNVSDLEFDDSLLDEPFQEEELGGPRTCPPSPSLGLPQLDGLGDGESEEEGEASRYFRFPRTVVTRDPPLPPYPLDLPLPHIHQLDGIDDGTDSEADATGGHPSAKGKQPEPRVERELAGPTPAPEDLPSDIVEFVLKNMDAPESKASPPPCLSPMPLPPAPPTSASLNGTESAHPIPAPDPAPTLTLGCAQVPSSPEVTAVLGPEAQKSNSRIILVNKLAQVCMKVQGEESPLAAQDGEQAFKPNPTPMSAAPNLGTVILRAPLGLTPNPLPTWTIRGPVLSMVPMMNVVGTTSQAVGGGQLALSAPALVTPSLGLQQTCLLQPVAVNSSVLNIPGLVSLPGPRPAIRVKRVSTFVGNVPVKKMKVDGVNDEEPPTVTPDHLANNCISGSTMGSG</sequence>
<keyword evidence="2" id="KW-0804">Transcription</keyword>
<protein>
    <submittedName>
        <fullName evidence="5">Histone-lysine N-methyltransferase 2B-like</fullName>
    </submittedName>
</protein>
<accession>A0A6J1W928</accession>
<dbReference type="InterPro" id="IPR003888">
    <property type="entry name" value="FYrich_N"/>
</dbReference>
<evidence type="ECO:0000256" key="1">
    <source>
        <dbReference type="ARBA" id="ARBA00023015"/>
    </source>
</evidence>
<keyword evidence="1" id="KW-0805">Transcription regulation</keyword>
<dbReference type="GO" id="GO:0045893">
    <property type="term" value="P:positive regulation of DNA-templated transcription"/>
    <property type="evidence" value="ECO:0007669"/>
    <property type="project" value="TreeGrafter"/>
</dbReference>
<feature type="compositionally biased region" description="Basic and acidic residues" evidence="3">
    <location>
        <begin position="263"/>
        <end position="273"/>
    </location>
</feature>
<dbReference type="Pfam" id="PF05964">
    <property type="entry name" value="FYRN"/>
    <property type="match status" value="1"/>
</dbReference>
<feature type="compositionally biased region" description="Pro residues" evidence="3">
    <location>
        <begin position="80"/>
        <end position="89"/>
    </location>
</feature>
<feature type="region of interest" description="Disordered" evidence="3">
    <location>
        <begin position="297"/>
        <end position="329"/>
    </location>
</feature>
<evidence type="ECO:0000313" key="5">
    <source>
        <dbReference type="RefSeq" id="XP_026549388.1"/>
    </source>
</evidence>
<gene>
    <name evidence="5" type="primary">LOC113431263</name>
</gene>
<dbReference type="GeneID" id="113431263"/>
<feature type="region of interest" description="Disordered" evidence="3">
    <location>
        <begin position="171"/>
        <end position="284"/>
    </location>
</feature>
<dbReference type="PANTHER" id="PTHR45838:SF3">
    <property type="entry name" value="HISTONE-LYSINE N-METHYLTRANSFERASE 2B"/>
    <property type="match status" value="1"/>
</dbReference>
<reference evidence="5" key="1">
    <citation type="submission" date="2025-08" db="UniProtKB">
        <authorList>
            <consortium name="RefSeq"/>
        </authorList>
    </citation>
    <scope>IDENTIFICATION</scope>
</reference>
<dbReference type="AlphaFoldDB" id="A0A6J1W928"/>
<keyword evidence="4" id="KW-1185">Reference proteome</keyword>
<feature type="compositionally biased region" description="Polar residues" evidence="3">
    <location>
        <begin position="541"/>
        <end position="551"/>
    </location>
</feature>
<feature type="non-terminal residue" evidence="5">
    <location>
        <position position="1"/>
    </location>
</feature>
<proteinExistence type="predicted"/>
<name>A0A6J1W928_9SAUR</name>
<evidence type="ECO:0000256" key="2">
    <source>
        <dbReference type="ARBA" id="ARBA00023163"/>
    </source>
</evidence>
<evidence type="ECO:0000313" key="4">
    <source>
        <dbReference type="Proteomes" id="UP000504612"/>
    </source>
</evidence>
<feature type="compositionally biased region" description="Pro residues" evidence="3">
    <location>
        <begin position="223"/>
        <end position="232"/>
    </location>
</feature>
<feature type="compositionally biased region" description="Pro residues" evidence="3">
    <location>
        <begin position="303"/>
        <end position="318"/>
    </location>
</feature>
<organism evidence="4 5">
    <name type="scientific">Notechis scutatus</name>
    <name type="common">mainland tiger snake</name>
    <dbReference type="NCBI Taxonomy" id="8663"/>
    <lineage>
        <taxon>Eukaryota</taxon>
        <taxon>Metazoa</taxon>
        <taxon>Chordata</taxon>
        <taxon>Craniata</taxon>
        <taxon>Vertebrata</taxon>
        <taxon>Euteleostomi</taxon>
        <taxon>Lepidosauria</taxon>
        <taxon>Squamata</taxon>
        <taxon>Bifurcata</taxon>
        <taxon>Unidentata</taxon>
        <taxon>Episquamata</taxon>
        <taxon>Toxicofera</taxon>
        <taxon>Serpentes</taxon>
        <taxon>Colubroidea</taxon>
        <taxon>Elapidae</taxon>
        <taxon>Hydrophiinae</taxon>
        <taxon>Notechis</taxon>
    </lineage>
</organism>
<feature type="region of interest" description="Disordered" evidence="3">
    <location>
        <begin position="525"/>
        <end position="551"/>
    </location>
</feature>
<dbReference type="PANTHER" id="PTHR45838">
    <property type="entry name" value="HISTONE-LYSINE-N-METHYLTRANSFERASE 2 KMT2 FAMILY MEMBER"/>
    <property type="match status" value="1"/>
</dbReference>
<dbReference type="RefSeq" id="XP_026549388.1">
    <property type="nucleotide sequence ID" value="XM_026693603.1"/>
</dbReference>
<dbReference type="KEGG" id="nss:113431263"/>
<evidence type="ECO:0000256" key="3">
    <source>
        <dbReference type="SAM" id="MobiDB-lite"/>
    </source>
</evidence>